<keyword evidence="1" id="KW-0472">Membrane</keyword>
<keyword evidence="3" id="KW-1185">Reference proteome</keyword>
<accession>X6P996</accession>
<dbReference type="EMBL" id="ASPP01002307">
    <property type="protein sequence ID" value="ETO34751.1"/>
    <property type="molecule type" value="Genomic_DNA"/>
</dbReference>
<evidence type="ECO:0000313" key="3">
    <source>
        <dbReference type="Proteomes" id="UP000023152"/>
    </source>
</evidence>
<name>X6P996_RETFI</name>
<comment type="caution">
    <text evidence="2">The sequence shown here is derived from an EMBL/GenBank/DDBJ whole genome shotgun (WGS) entry which is preliminary data.</text>
</comment>
<protein>
    <submittedName>
        <fullName evidence="2">Uncharacterized protein</fullName>
    </submittedName>
</protein>
<feature type="transmembrane region" description="Helical" evidence="1">
    <location>
        <begin position="24"/>
        <end position="42"/>
    </location>
</feature>
<organism evidence="2 3">
    <name type="scientific">Reticulomyxa filosa</name>
    <dbReference type="NCBI Taxonomy" id="46433"/>
    <lineage>
        <taxon>Eukaryota</taxon>
        <taxon>Sar</taxon>
        <taxon>Rhizaria</taxon>
        <taxon>Retaria</taxon>
        <taxon>Foraminifera</taxon>
        <taxon>Monothalamids</taxon>
        <taxon>Reticulomyxidae</taxon>
        <taxon>Reticulomyxa</taxon>
    </lineage>
</organism>
<evidence type="ECO:0000256" key="1">
    <source>
        <dbReference type="SAM" id="Phobius"/>
    </source>
</evidence>
<dbReference type="Proteomes" id="UP000023152">
    <property type="component" value="Unassembled WGS sequence"/>
</dbReference>
<sequence length="308" mass="35414">LRRLTKEWHQRSKGSTPKYNDNKWVVFVSYNVLLGMSLLILFNCLTFSDPWNRLFCTNLTLIIATITNISLYIVPKLFRTHLACASLMGQLSLLLRTTSNDNTRNLSGEKPKPDTDFDSASTLTPWRYLIIDRENKDNVHQDVELIKEYLRPFGFALVQDAVASRSKFHLVPTKTSPDPSHVAVETWETNDSGGNREVEMHSKIAPGKTPVDDSFRPIDSVPETHERTTVNKQTKKNHSCLLVDPNVFYYLLPNKYFHCRSQTNLNELKYAEYIQIVSVLEGNFRLIYSFLDLEISGKLKNAFFCSIK</sequence>
<feature type="non-terminal residue" evidence="2">
    <location>
        <position position="1"/>
    </location>
</feature>
<keyword evidence="1" id="KW-1133">Transmembrane helix</keyword>
<keyword evidence="1" id="KW-0812">Transmembrane</keyword>
<dbReference type="AlphaFoldDB" id="X6P996"/>
<evidence type="ECO:0000313" key="2">
    <source>
        <dbReference type="EMBL" id="ETO34751.1"/>
    </source>
</evidence>
<feature type="transmembrane region" description="Helical" evidence="1">
    <location>
        <begin position="54"/>
        <end position="74"/>
    </location>
</feature>
<reference evidence="2 3" key="1">
    <citation type="journal article" date="2013" name="Curr. Biol.">
        <title>The Genome of the Foraminiferan Reticulomyxa filosa.</title>
        <authorList>
            <person name="Glockner G."/>
            <person name="Hulsmann N."/>
            <person name="Schleicher M."/>
            <person name="Noegel A.A."/>
            <person name="Eichinger L."/>
            <person name="Gallinger C."/>
            <person name="Pawlowski J."/>
            <person name="Sierra R."/>
            <person name="Euteneuer U."/>
            <person name="Pillet L."/>
            <person name="Moustafa A."/>
            <person name="Platzer M."/>
            <person name="Groth M."/>
            <person name="Szafranski K."/>
            <person name="Schliwa M."/>
        </authorList>
    </citation>
    <scope>NUCLEOTIDE SEQUENCE [LARGE SCALE GENOMIC DNA]</scope>
</reference>
<gene>
    <name evidence="2" type="ORF">RFI_02341</name>
</gene>
<proteinExistence type="predicted"/>